<dbReference type="Pfam" id="PF13649">
    <property type="entry name" value="Methyltransf_25"/>
    <property type="match status" value="1"/>
</dbReference>
<dbReference type="EMBL" id="MNZT01000065">
    <property type="protein sequence ID" value="OIP97149.1"/>
    <property type="molecule type" value="Genomic_DNA"/>
</dbReference>
<dbReference type="CDD" id="cd02440">
    <property type="entry name" value="AdoMet_MTases"/>
    <property type="match status" value="1"/>
</dbReference>
<evidence type="ECO:0000259" key="1">
    <source>
        <dbReference type="Pfam" id="PF13649"/>
    </source>
</evidence>
<dbReference type="PANTHER" id="PTHR42912">
    <property type="entry name" value="METHYLTRANSFERASE"/>
    <property type="match status" value="1"/>
</dbReference>
<dbReference type="InterPro" id="IPR041698">
    <property type="entry name" value="Methyltransf_25"/>
</dbReference>
<evidence type="ECO:0000313" key="3">
    <source>
        <dbReference type="Proteomes" id="UP000183245"/>
    </source>
</evidence>
<name>A0A1J5IJ71_9BACT</name>
<dbReference type="GO" id="GO:0008168">
    <property type="term" value="F:methyltransferase activity"/>
    <property type="evidence" value="ECO:0007669"/>
    <property type="project" value="TreeGrafter"/>
</dbReference>
<dbReference type="Gene3D" id="3.40.50.150">
    <property type="entry name" value="Vaccinia Virus protein VP39"/>
    <property type="match status" value="1"/>
</dbReference>
<proteinExistence type="predicted"/>
<organism evidence="2 3">
    <name type="scientific">Candidatus Wirthbacteria bacterium CG2_30_54_11</name>
    <dbReference type="NCBI Taxonomy" id="1817892"/>
    <lineage>
        <taxon>Bacteria</taxon>
        <taxon>Candidatus Wirthbacteria</taxon>
    </lineage>
</organism>
<dbReference type="SUPFAM" id="SSF53335">
    <property type="entry name" value="S-adenosyl-L-methionine-dependent methyltransferases"/>
    <property type="match status" value="1"/>
</dbReference>
<dbReference type="AlphaFoldDB" id="A0A1J5IJ71"/>
<feature type="domain" description="Methyltransferase" evidence="1">
    <location>
        <begin position="52"/>
        <end position="147"/>
    </location>
</feature>
<gene>
    <name evidence="2" type="ORF">AUK40_03825</name>
</gene>
<evidence type="ECO:0000313" key="2">
    <source>
        <dbReference type="EMBL" id="OIP97149.1"/>
    </source>
</evidence>
<dbReference type="Proteomes" id="UP000183245">
    <property type="component" value="Unassembled WGS sequence"/>
</dbReference>
<dbReference type="InterPro" id="IPR029063">
    <property type="entry name" value="SAM-dependent_MTases_sf"/>
</dbReference>
<accession>A0A1J5IJ71</accession>
<reference evidence="2 3" key="1">
    <citation type="journal article" date="2016" name="Environ. Microbiol.">
        <title>Genomic resolution of a cold subsurface aquifer community provides metabolic insights for novel microbes adapted to high CO concentrations.</title>
        <authorList>
            <person name="Probst A.J."/>
            <person name="Castelle C.J."/>
            <person name="Singh A."/>
            <person name="Brown C.T."/>
            <person name="Anantharaman K."/>
            <person name="Sharon I."/>
            <person name="Hug L.A."/>
            <person name="Burstein D."/>
            <person name="Emerson J.B."/>
            <person name="Thomas B.C."/>
            <person name="Banfield J.F."/>
        </authorList>
    </citation>
    <scope>NUCLEOTIDE SEQUENCE [LARGE SCALE GENOMIC DNA]</scope>
    <source>
        <strain evidence="2">CG2_30_54_11</strain>
    </source>
</reference>
<dbReference type="STRING" id="1817892.AUK40_03825"/>
<comment type="caution">
    <text evidence="2">The sequence shown here is derived from an EMBL/GenBank/DDBJ whole genome shotgun (WGS) entry which is preliminary data.</text>
</comment>
<sequence length="226" mass="25382">MKPIPPRPPEEDKHIYTEGIDYSQTDPVSIWGTGDPDTLEYLKTVKLSGTWLNLAAGDGRYSTTLLKKADRVIAADIDESALSKLVATTPKALQSKLTTAILDHTKPFPYTDGTFDGVFCMGFLHMFPTDIFREMVAEMKRVLKPGGRIVLDFAAHLLRELPDGTLYTRASEPLYGIDEAIELLGKLFSDYQVQMIRSRIPPEEVHTRGLVYKFSCRYVILQADKP</sequence>
<dbReference type="InterPro" id="IPR050508">
    <property type="entry name" value="Methyltransf_Superfamily"/>
</dbReference>
<protein>
    <recommendedName>
        <fullName evidence="1">Methyltransferase domain-containing protein</fullName>
    </recommendedName>
</protein>